<dbReference type="Pfam" id="PF02900">
    <property type="entry name" value="LigB"/>
    <property type="match status" value="1"/>
</dbReference>
<evidence type="ECO:0000313" key="2">
    <source>
        <dbReference type="EMBL" id="SHO43828.1"/>
    </source>
</evidence>
<organism evidence="2 3">
    <name type="scientific">Desulfopila aestuarii DSM 18488</name>
    <dbReference type="NCBI Taxonomy" id="1121416"/>
    <lineage>
        <taxon>Bacteria</taxon>
        <taxon>Pseudomonadati</taxon>
        <taxon>Thermodesulfobacteriota</taxon>
        <taxon>Desulfobulbia</taxon>
        <taxon>Desulfobulbales</taxon>
        <taxon>Desulfocapsaceae</taxon>
        <taxon>Desulfopila</taxon>
    </lineage>
</organism>
<dbReference type="OrthoDB" id="8673673at2"/>
<feature type="domain" description="Extradiol ring-cleavage dioxygenase class III enzyme subunit B" evidence="1">
    <location>
        <begin position="5"/>
        <end position="297"/>
    </location>
</feature>
<evidence type="ECO:0000313" key="3">
    <source>
        <dbReference type="Proteomes" id="UP000184603"/>
    </source>
</evidence>
<keyword evidence="2" id="KW-0560">Oxidoreductase</keyword>
<protein>
    <submittedName>
        <fullName evidence="2">2,3-dihydroxyphenylpropionate 1,2-dioxygenase</fullName>
    </submittedName>
</protein>
<dbReference type="EMBL" id="FRFE01000002">
    <property type="protein sequence ID" value="SHO43828.1"/>
    <property type="molecule type" value="Genomic_DNA"/>
</dbReference>
<gene>
    <name evidence="2" type="ORF">SAMN02745220_00531</name>
</gene>
<sequence length="319" mass="35492">MNSRLICASHSPLLYCYKREPDRWDELQHALTTQSEAIAAFDPELVIAFGSDHFNGFFLKMMPSFCVGFQATAVGDIGGFPGHLDVPADLAKDLVADLRKQSMDPSVSYRMTVDHAFSQTLHLMLGSISARPVIPIFINCINPPYVPFRRSRLLGEAVARFCARLGKRVLFLASGGMSHHPRRYYPALGEAEESVEAWQISGGDDPKSLSKQQWLERLLHMHHEGAEMIVRGERTPAQMFLNADADWRFLNTLKENKLDEYDTWDQEALIAEAGIGSMELHAWIAAAAAHRKAGGKSPQISFYDVMPEIGIAAGVVYAD</sequence>
<dbReference type="Proteomes" id="UP000184603">
    <property type="component" value="Unassembled WGS sequence"/>
</dbReference>
<dbReference type="AlphaFoldDB" id="A0A1M7XXW3"/>
<dbReference type="InterPro" id="IPR004183">
    <property type="entry name" value="Xdiol_dOase_suB"/>
</dbReference>
<dbReference type="Gene3D" id="3.40.830.10">
    <property type="entry name" value="LigB-like"/>
    <property type="match status" value="1"/>
</dbReference>
<dbReference type="SUPFAM" id="SSF53213">
    <property type="entry name" value="LigB-like"/>
    <property type="match status" value="1"/>
</dbReference>
<proteinExistence type="predicted"/>
<dbReference type="GO" id="GO:0016702">
    <property type="term" value="F:oxidoreductase activity, acting on single donors with incorporation of molecular oxygen, incorporation of two atoms of oxygen"/>
    <property type="evidence" value="ECO:0007669"/>
    <property type="project" value="UniProtKB-ARBA"/>
</dbReference>
<name>A0A1M7XXW3_9BACT</name>
<dbReference type="STRING" id="1121416.SAMN02745220_00531"/>
<keyword evidence="2" id="KW-0223">Dioxygenase</keyword>
<dbReference type="RefSeq" id="WP_073611898.1">
    <property type="nucleotide sequence ID" value="NZ_FRFE01000002.1"/>
</dbReference>
<evidence type="ECO:0000259" key="1">
    <source>
        <dbReference type="Pfam" id="PF02900"/>
    </source>
</evidence>
<keyword evidence="3" id="KW-1185">Reference proteome</keyword>
<reference evidence="2 3" key="1">
    <citation type="submission" date="2016-12" db="EMBL/GenBank/DDBJ databases">
        <authorList>
            <person name="Song W.-J."/>
            <person name="Kurnit D.M."/>
        </authorList>
    </citation>
    <scope>NUCLEOTIDE SEQUENCE [LARGE SCALE GENOMIC DNA]</scope>
    <source>
        <strain evidence="2 3">DSM 18488</strain>
    </source>
</reference>
<dbReference type="GO" id="GO:0008198">
    <property type="term" value="F:ferrous iron binding"/>
    <property type="evidence" value="ECO:0007669"/>
    <property type="project" value="InterPro"/>
</dbReference>
<accession>A0A1M7XXW3</accession>